<dbReference type="Gene3D" id="3.55.50.30">
    <property type="match status" value="1"/>
</dbReference>
<accession>A0ABV2T2B0</accession>
<comment type="caution">
    <text evidence="4">The sequence shown here is derived from an EMBL/GenBank/DDBJ whole genome shotgun (WGS) entry which is preliminary data.</text>
</comment>
<evidence type="ECO:0000313" key="4">
    <source>
        <dbReference type="EMBL" id="MET6997163.1"/>
    </source>
</evidence>
<dbReference type="Pfam" id="PF16344">
    <property type="entry name" value="FecR_C"/>
    <property type="match status" value="1"/>
</dbReference>
<dbReference type="InterPro" id="IPR006860">
    <property type="entry name" value="FecR"/>
</dbReference>
<keyword evidence="1" id="KW-0812">Transmembrane</keyword>
<sequence>MNTQPDIQVVIEYLEDPENEQHKLALDKWLQQDAGHLDIFLEMRALWQGDVLPAISSYNTTRQWEQLETQLDAPQPLTVAPSTVTPVKKISPRYWWAAAAILLLVAGYTIFHQPAYLVKQTAQKQDSLLLPDGSMVYLNAHTSIRYPREFKTRHITIEKGEAFFDVAQKPDAPFSVNTDKVAIQVLGTSFNVKDDGRAVKVFVQTGKVSAAFKGSDNKVTLTPGVEAALATANQKIETRRPQKNNNILAWKTRQLVFEDSPLTAVAAALENCYHVEVVIRNEQLADKKLIASFRNLPLEEVLDIMEKTLQINISHKNDLVEIY</sequence>
<dbReference type="RefSeq" id="WP_354659802.1">
    <property type="nucleotide sequence ID" value="NZ_JBEXAC010000001.1"/>
</dbReference>
<feature type="domain" description="Protein FecR C-terminal" evidence="3">
    <location>
        <begin position="255"/>
        <end position="320"/>
    </location>
</feature>
<protein>
    <submittedName>
        <fullName evidence="4">FecR domain-containing protein</fullName>
    </submittedName>
</protein>
<keyword evidence="1" id="KW-0472">Membrane</keyword>
<proteinExistence type="predicted"/>
<gene>
    <name evidence="4" type="ORF">ABR189_07270</name>
</gene>
<dbReference type="PANTHER" id="PTHR30273:SF2">
    <property type="entry name" value="PROTEIN FECR"/>
    <property type="match status" value="1"/>
</dbReference>
<evidence type="ECO:0000256" key="1">
    <source>
        <dbReference type="SAM" id="Phobius"/>
    </source>
</evidence>
<evidence type="ECO:0000313" key="5">
    <source>
        <dbReference type="Proteomes" id="UP001549749"/>
    </source>
</evidence>
<dbReference type="PANTHER" id="PTHR30273">
    <property type="entry name" value="PERIPLASMIC SIGNAL SENSOR AND SIGMA FACTOR ACTIVATOR FECR-RELATED"/>
    <property type="match status" value="1"/>
</dbReference>
<keyword evidence="5" id="KW-1185">Reference proteome</keyword>
<evidence type="ECO:0000259" key="2">
    <source>
        <dbReference type="Pfam" id="PF04773"/>
    </source>
</evidence>
<keyword evidence="1" id="KW-1133">Transmembrane helix</keyword>
<organism evidence="4 5">
    <name type="scientific">Chitinophaga defluvii</name>
    <dbReference type="NCBI Taxonomy" id="3163343"/>
    <lineage>
        <taxon>Bacteria</taxon>
        <taxon>Pseudomonadati</taxon>
        <taxon>Bacteroidota</taxon>
        <taxon>Chitinophagia</taxon>
        <taxon>Chitinophagales</taxon>
        <taxon>Chitinophagaceae</taxon>
        <taxon>Chitinophaga</taxon>
    </lineage>
</organism>
<dbReference type="Proteomes" id="UP001549749">
    <property type="component" value="Unassembled WGS sequence"/>
</dbReference>
<dbReference type="PIRSF" id="PIRSF018266">
    <property type="entry name" value="FecR"/>
    <property type="match status" value="1"/>
</dbReference>
<dbReference type="InterPro" id="IPR032508">
    <property type="entry name" value="FecR_C"/>
</dbReference>
<reference evidence="4 5" key="1">
    <citation type="submission" date="2024-06" db="EMBL/GenBank/DDBJ databases">
        <title>Chitinophaga defluvii sp. nov., isolated from municipal sewage.</title>
        <authorList>
            <person name="Zhang L."/>
        </authorList>
    </citation>
    <scope>NUCLEOTIDE SEQUENCE [LARGE SCALE GENOMIC DNA]</scope>
    <source>
        <strain evidence="4 5">H8</strain>
    </source>
</reference>
<evidence type="ECO:0000259" key="3">
    <source>
        <dbReference type="Pfam" id="PF16344"/>
    </source>
</evidence>
<dbReference type="EMBL" id="JBEXAC010000001">
    <property type="protein sequence ID" value="MET6997163.1"/>
    <property type="molecule type" value="Genomic_DNA"/>
</dbReference>
<dbReference type="Pfam" id="PF04773">
    <property type="entry name" value="FecR"/>
    <property type="match status" value="1"/>
</dbReference>
<dbReference type="Gene3D" id="2.60.120.1440">
    <property type="match status" value="1"/>
</dbReference>
<dbReference type="InterPro" id="IPR012373">
    <property type="entry name" value="Ferrdict_sens_TM"/>
</dbReference>
<feature type="transmembrane region" description="Helical" evidence="1">
    <location>
        <begin position="94"/>
        <end position="111"/>
    </location>
</feature>
<name>A0ABV2T2B0_9BACT</name>
<feature type="domain" description="FecR protein" evidence="2">
    <location>
        <begin position="123"/>
        <end position="208"/>
    </location>
</feature>